<dbReference type="AlphaFoldDB" id="A0A8J3Q6Q4"/>
<proteinExistence type="predicted"/>
<reference evidence="1" key="1">
    <citation type="submission" date="2021-01" db="EMBL/GenBank/DDBJ databases">
        <title>Whole genome shotgun sequence of Rhizocola hellebori NBRC 109834.</title>
        <authorList>
            <person name="Komaki H."/>
            <person name="Tamura T."/>
        </authorList>
    </citation>
    <scope>NUCLEOTIDE SEQUENCE</scope>
    <source>
        <strain evidence="1">NBRC 109834</strain>
    </source>
</reference>
<accession>A0A8J3Q6Q4</accession>
<keyword evidence="2" id="KW-1185">Reference proteome</keyword>
<dbReference type="EMBL" id="BONY01000016">
    <property type="protein sequence ID" value="GIH04979.1"/>
    <property type="molecule type" value="Genomic_DNA"/>
</dbReference>
<comment type="caution">
    <text evidence="1">The sequence shown here is derived from an EMBL/GenBank/DDBJ whole genome shotgun (WGS) entry which is preliminary data.</text>
</comment>
<organism evidence="1 2">
    <name type="scientific">Rhizocola hellebori</name>
    <dbReference type="NCBI Taxonomy" id="1392758"/>
    <lineage>
        <taxon>Bacteria</taxon>
        <taxon>Bacillati</taxon>
        <taxon>Actinomycetota</taxon>
        <taxon>Actinomycetes</taxon>
        <taxon>Micromonosporales</taxon>
        <taxon>Micromonosporaceae</taxon>
        <taxon>Rhizocola</taxon>
    </lineage>
</organism>
<evidence type="ECO:0000313" key="2">
    <source>
        <dbReference type="Proteomes" id="UP000612899"/>
    </source>
</evidence>
<sequence length="106" mass="11906">MGWPHWRPAGFVTRCPGVGGQRVTFPSGDRQKAAKLLRSECGVASTAPRVLRRESLSPRRPVKLWALRKERDHPKIEHLSEELPRTLVRKSASVKASGTIETRQVT</sequence>
<evidence type="ECO:0000313" key="1">
    <source>
        <dbReference type="EMBL" id="GIH04979.1"/>
    </source>
</evidence>
<dbReference type="Proteomes" id="UP000612899">
    <property type="component" value="Unassembled WGS sequence"/>
</dbReference>
<gene>
    <name evidence="1" type="ORF">Rhe02_30460</name>
</gene>
<protein>
    <submittedName>
        <fullName evidence="1">Uncharacterized protein</fullName>
    </submittedName>
</protein>
<name>A0A8J3Q6Q4_9ACTN</name>